<name>N1WCP3_9LEPT</name>
<dbReference type="AlphaFoldDB" id="N1WCP3"/>
<reference evidence="2" key="1">
    <citation type="submission" date="2013-03" db="EMBL/GenBank/DDBJ databases">
        <authorList>
            <person name="Harkins D.M."/>
            <person name="Durkin A.S."/>
            <person name="Brinkac L.M."/>
            <person name="Haft D.H."/>
            <person name="Selengut J.D."/>
            <person name="Sanka R."/>
            <person name="DePew J."/>
            <person name="Purushe J."/>
            <person name="Hartskeerl R.A."/>
            <person name="Ahmed A."/>
            <person name="van der Linden H."/>
            <person name="Goris M.G.A."/>
            <person name="Vinetz J.M."/>
            <person name="Sutton G.G."/>
            <person name="Nierman W.C."/>
            <person name="Fouts D.E."/>
        </authorList>
    </citation>
    <scope>NUCLEOTIDE SEQUENCE [LARGE SCALE GENOMIC DNA]</scope>
    <source>
        <strain evidence="2">ICFT</strain>
    </source>
</reference>
<keyword evidence="3" id="KW-1185">Reference proteome</keyword>
<evidence type="ECO:0000313" key="3">
    <source>
        <dbReference type="Proteomes" id="UP000012313"/>
    </source>
</evidence>
<sequence length="70" mass="7818">MNLIGSIFDKSRKKPPDATLLMSGTSCPSMIFNFIWNASKCNIATPHNKQETKRPIDENEGLKIPKSGRI</sequence>
<proteinExistence type="predicted"/>
<protein>
    <submittedName>
        <fullName evidence="2">Uncharacterized protein</fullName>
    </submittedName>
</protein>
<feature type="compositionally biased region" description="Basic and acidic residues" evidence="1">
    <location>
        <begin position="48"/>
        <end position="63"/>
    </location>
</feature>
<accession>N1WCP3</accession>
<evidence type="ECO:0000256" key="1">
    <source>
        <dbReference type="SAM" id="MobiDB-lite"/>
    </source>
</evidence>
<gene>
    <name evidence="2" type="ORF">LEP1GSC060_1716</name>
</gene>
<organism evidence="2 3">
    <name type="scientific">Leptospira weilii serovar Ranarum str. ICFT</name>
    <dbReference type="NCBI Taxonomy" id="1218598"/>
    <lineage>
        <taxon>Bacteria</taxon>
        <taxon>Pseudomonadati</taxon>
        <taxon>Spirochaetota</taxon>
        <taxon>Spirochaetia</taxon>
        <taxon>Leptospirales</taxon>
        <taxon>Leptospiraceae</taxon>
        <taxon>Leptospira</taxon>
    </lineage>
</organism>
<dbReference type="Proteomes" id="UP000012313">
    <property type="component" value="Unassembled WGS sequence"/>
</dbReference>
<comment type="caution">
    <text evidence="2">The sequence shown here is derived from an EMBL/GenBank/DDBJ whole genome shotgun (WGS) entry which is preliminary data.</text>
</comment>
<evidence type="ECO:0000313" key="2">
    <source>
        <dbReference type="EMBL" id="EMY78006.1"/>
    </source>
</evidence>
<dbReference type="EMBL" id="AOHC02000026">
    <property type="protein sequence ID" value="EMY78006.1"/>
    <property type="molecule type" value="Genomic_DNA"/>
</dbReference>
<feature type="region of interest" description="Disordered" evidence="1">
    <location>
        <begin position="47"/>
        <end position="70"/>
    </location>
</feature>